<organism evidence="1 2">
    <name type="scientific">Apatococcus fuscideae</name>
    <dbReference type="NCBI Taxonomy" id="2026836"/>
    <lineage>
        <taxon>Eukaryota</taxon>
        <taxon>Viridiplantae</taxon>
        <taxon>Chlorophyta</taxon>
        <taxon>core chlorophytes</taxon>
        <taxon>Trebouxiophyceae</taxon>
        <taxon>Chlorellales</taxon>
        <taxon>Chlorellaceae</taxon>
        <taxon>Apatococcus</taxon>
    </lineage>
</organism>
<dbReference type="Proteomes" id="UP001485043">
    <property type="component" value="Unassembled WGS sequence"/>
</dbReference>
<protein>
    <submittedName>
        <fullName evidence="1">Uncharacterized protein</fullName>
    </submittedName>
</protein>
<name>A0AAW1STI7_9CHLO</name>
<proteinExistence type="predicted"/>
<dbReference type="EMBL" id="JALJOV010001024">
    <property type="protein sequence ID" value="KAK9856128.1"/>
    <property type="molecule type" value="Genomic_DNA"/>
</dbReference>
<dbReference type="Pfam" id="PF15786">
    <property type="entry name" value="PET117"/>
    <property type="match status" value="1"/>
</dbReference>
<accession>A0AAW1STI7</accession>
<dbReference type="AlphaFoldDB" id="A0AAW1STI7"/>
<reference evidence="1 2" key="1">
    <citation type="journal article" date="2024" name="Nat. Commun.">
        <title>Phylogenomics reveals the evolutionary origins of lichenization in chlorophyte algae.</title>
        <authorList>
            <person name="Puginier C."/>
            <person name="Libourel C."/>
            <person name="Otte J."/>
            <person name="Skaloud P."/>
            <person name="Haon M."/>
            <person name="Grisel S."/>
            <person name="Petersen M."/>
            <person name="Berrin J.G."/>
            <person name="Delaux P.M."/>
            <person name="Dal Grande F."/>
            <person name="Keller J."/>
        </authorList>
    </citation>
    <scope>NUCLEOTIDE SEQUENCE [LARGE SCALE GENOMIC DNA]</scope>
    <source>
        <strain evidence="1 2">SAG 2523</strain>
    </source>
</reference>
<keyword evidence="2" id="KW-1185">Reference proteome</keyword>
<comment type="caution">
    <text evidence="1">The sequence shown here is derived from an EMBL/GenBank/DDBJ whole genome shotgun (WGS) entry which is preliminary data.</text>
</comment>
<dbReference type="InterPro" id="IPR031568">
    <property type="entry name" value="Pet117"/>
</dbReference>
<evidence type="ECO:0000313" key="2">
    <source>
        <dbReference type="Proteomes" id="UP001485043"/>
    </source>
</evidence>
<sequence length="71" mass="8084">MARAWALSTLGAVILVTMGGIAYIHHSQTVERQNLRRGVQQNEELYQMKLKEFQGQQRNSKSNLLGKAEQQ</sequence>
<gene>
    <name evidence="1" type="ORF">WJX84_006251</name>
</gene>
<evidence type="ECO:0000313" key="1">
    <source>
        <dbReference type="EMBL" id="KAK9856128.1"/>
    </source>
</evidence>